<evidence type="ECO:0000256" key="2">
    <source>
        <dbReference type="ARBA" id="ARBA00023125"/>
    </source>
</evidence>
<proteinExistence type="predicted"/>
<accession>A0A839K2T7</accession>
<dbReference type="AlphaFoldDB" id="A0A839K2T7"/>
<name>A0A839K2T7_9FIRM</name>
<dbReference type="InterPro" id="IPR002577">
    <property type="entry name" value="HTH_HxlR"/>
</dbReference>
<protein>
    <submittedName>
        <fullName evidence="5">Helix-turn-helix transcriptional regulator</fullName>
    </submittedName>
</protein>
<dbReference type="GO" id="GO:0003677">
    <property type="term" value="F:DNA binding"/>
    <property type="evidence" value="ECO:0007669"/>
    <property type="project" value="UniProtKB-KW"/>
</dbReference>
<evidence type="ECO:0000256" key="3">
    <source>
        <dbReference type="ARBA" id="ARBA00023163"/>
    </source>
</evidence>
<dbReference type="PANTHER" id="PTHR33204">
    <property type="entry name" value="TRANSCRIPTIONAL REGULATOR, MARR FAMILY"/>
    <property type="match status" value="1"/>
</dbReference>
<dbReference type="SUPFAM" id="SSF46785">
    <property type="entry name" value="Winged helix' DNA-binding domain"/>
    <property type="match status" value="1"/>
</dbReference>
<keyword evidence="2" id="KW-0238">DNA-binding</keyword>
<feature type="domain" description="HTH hxlR-type" evidence="4">
    <location>
        <begin position="14"/>
        <end position="118"/>
    </location>
</feature>
<gene>
    <name evidence="5" type="ORF">H0486_15200</name>
</gene>
<reference evidence="5 6" key="1">
    <citation type="submission" date="2020-07" db="EMBL/GenBank/DDBJ databases">
        <title>Characterization and genome sequencing of isolate MD1, a novel member within the family Lachnospiraceae.</title>
        <authorList>
            <person name="Rettenmaier R."/>
            <person name="Di Bello L."/>
            <person name="Zinser C."/>
            <person name="Scheitz K."/>
            <person name="Liebl W."/>
            <person name="Zverlov V."/>
        </authorList>
    </citation>
    <scope>NUCLEOTIDE SEQUENCE [LARGE SCALE GENOMIC DNA]</scope>
    <source>
        <strain evidence="5 6">MD1</strain>
    </source>
</reference>
<evidence type="ECO:0000313" key="5">
    <source>
        <dbReference type="EMBL" id="MBB2184225.1"/>
    </source>
</evidence>
<keyword evidence="3" id="KW-0804">Transcription</keyword>
<comment type="caution">
    <text evidence="5">The sequence shown here is derived from an EMBL/GenBank/DDBJ whole genome shotgun (WGS) entry which is preliminary data.</text>
</comment>
<evidence type="ECO:0000256" key="1">
    <source>
        <dbReference type="ARBA" id="ARBA00023015"/>
    </source>
</evidence>
<dbReference type="Proteomes" id="UP000574276">
    <property type="component" value="Unassembled WGS sequence"/>
</dbReference>
<dbReference type="Pfam" id="PF01638">
    <property type="entry name" value="HxlR"/>
    <property type="match status" value="1"/>
</dbReference>
<dbReference type="PANTHER" id="PTHR33204:SF29">
    <property type="entry name" value="TRANSCRIPTIONAL REGULATOR"/>
    <property type="match status" value="1"/>
</dbReference>
<dbReference type="RefSeq" id="WP_228353816.1">
    <property type="nucleotide sequence ID" value="NZ_JACEGA010000001.1"/>
</dbReference>
<dbReference type="InterPro" id="IPR036390">
    <property type="entry name" value="WH_DNA-bd_sf"/>
</dbReference>
<dbReference type="EMBL" id="JACEGA010000001">
    <property type="protein sequence ID" value="MBB2184225.1"/>
    <property type="molecule type" value="Genomic_DNA"/>
</dbReference>
<dbReference type="Gene3D" id="1.10.10.10">
    <property type="entry name" value="Winged helix-like DNA-binding domain superfamily/Winged helix DNA-binding domain"/>
    <property type="match status" value="1"/>
</dbReference>
<sequence>MEKSYLTQNDTEECIYELLGADKIYESFAMISGKWKLKLLYIIGYHEVIRYGEIKRQAAPITHKMLSTQLKELERDQLIIRKEYAQIPPKVEYSLSERGLGLLPMFNELFQWIVKYNV</sequence>
<evidence type="ECO:0000259" key="4">
    <source>
        <dbReference type="PROSITE" id="PS51118"/>
    </source>
</evidence>
<keyword evidence="6" id="KW-1185">Reference proteome</keyword>
<dbReference type="InterPro" id="IPR036388">
    <property type="entry name" value="WH-like_DNA-bd_sf"/>
</dbReference>
<dbReference type="PROSITE" id="PS51118">
    <property type="entry name" value="HTH_HXLR"/>
    <property type="match status" value="1"/>
</dbReference>
<keyword evidence="1" id="KW-0805">Transcription regulation</keyword>
<evidence type="ECO:0000313" key="6">
    <source>
        <dbReference type="Proteomes" id="UP000574276"/>
    </source>
</evidence>
<organism evidence="5 6">
    <name type="scientific">Variimorphobacter saccharofermentans</name>
    <dbReference type="NCBI Taxonomy" id="2755051"/>
    <lineage>
        <taxon>Bacteria</taxon>
        <taxon>Bacillati</taxon>
        <taxon>Bacillota</taxon>
        <taxon>Clostridia</taxon>
        <taxon>Lachnospirales</taxon>
        <taxon>Lachnospiraceae</taxon>
        <taxon>Variimorphobacter</taxon>
    </lineage>
</organism>